<dbReference type="InterPro" id="IPR019160">
    <property type="entry name" value="Sec3_CC"/>
</dbReference>
<dbReference type="SMART" id="SM01313">
    <property type="entry name" value="Sec3-PIP2_bind"/>
    <property type="match status" value="1"/>
</dbReference>
<dbReference type="Proteomes" id="UP000014760">
    <property type="component" value="Unassembled WGS sequence"/>
</dbReference>
<evidence type="ECO:0000259" key="7">
    <source>
        <dbReference type="SMART" id="SM01313"/>
    </source>
</evidence>
<reference evidence="9" key="3">
    <citation type="submission" date="2015-06" db="UniProtKB">
        <authorList>
            <consortium name="EnsemblMetazoa"/>
        </authorList>
    </citation>
    <scope>IDENTIFICATION</scope>
</reference>
<dbReference type="PANTHER" id="PTHR16092">
    <property type="entry name" value="SEC3/SYNTAXIN-RELATED"/>
    <property type="match status" value="1"/>
</dbReference>
<proteinExistence type="inferred from homology"/>
<evidence type="ECO:0000256" key="4">
    <source>
        <dbReference type="ARBA" id="ARBA00023054"/>
    </source>
</evidence>
<evidence type="ECO:0000256" key="2">
    <source>
        <dbReference type="ARBA" id="ARBA00022448"/>
    </source>
</evidence>
<keyword evidence="4 5" id="KW-0175">Coiled coil</keyword>
<organism evidence="8">
    <name type="scientific">Capitella teleta</name>
    <name type="common">Polychaete worm</name>
    <dbReference type="NCBI Taxonomy" id="283909"/>
    <lineage>
        <taxon>Eukaryota</taxon>
        <taxon>Metazoa</taxon>
        <taxon>Spiralia</taxon>
        <taxon>Lophotrochozoa</taxon>
        <taxon>Annelida</taxon>
        <taxon>Polychaeta</taxon>
        <taxon>Sedentaria</taxon>
        <taxon>Scolecida</taxon>
        <taxon>Capitellidae</taxon>
        <taxon>Capitella</taxon>
    </lineage>
</organism>
<name>R7T8G9_CAPTE</name>
<evidence type="ECO:0000313" key="9">
    <source>
        <dbReference type="EnsemblMetazoa" id="CapteP229168"/>
    </source>
</evidence>
<dbReference type="FunCoup" id="R7T8G9">
    <property type="interactions" value="1816"/>
</dbReference>
<reference evidence="10" key="1">
    <citation type="submission" date="2012-12" db="EMBL/GenBank/DDBJ databases">
        <authorList>
            <person name="Hellsten U."/>
            <person name="Grimwood J."/>
            <person name="Chapman J.A."/>
            <person name="Shapiro H."/>
            <person name="Aerts A."/>
            <person name="Otillar R.P."/>
            <person name="Terry A.Y."/>
            <person name="Boore J.L."/>
            <person name="Simakov O."/>
            <person name="Marletaz F."/>
            <person name="Cho S.-J."/>
            <person name="Edsinger-Gonzales E."/>
            <person name="Havlak P."/>
            <person name="Kuo D.-H."/>
            <person name="Larsson T."/>
            <person name="Lv J."/>
            <person name="Arendt D."/>
            <person name="Savage R."/>
            <person name="Osoegawa K."/>
            <person name="de Jong P."/>
            <person name="Lindberg D.R."/>
            <person name="Seaver E.C."/>
            <person name="Weisblat D.A."/>
            <person name="Putnam N.H."/>
            <person name="Grigoriev I.V."/>
            <person name="Rokhsar D.S."/>
        </authorList>
    </citation>
    <scope>NUCLEOTIDE SEQUENCE</scope>
    <source>
        <strain evidence="10">I ESC-2004</strain>
    </source>
</reference>
<dbReference type="OrthoDB" id="27109at2759"/>
<evidence type="ECO:0000313" key="10">
    <source>
        <dbReference type="Proteomes" id="UP000014760"/>
    </source>
</evidence>
<keyword evidence="3" id="KW-0268">Exocytosis</keyword>
<dbReference type="CDD" id="cd14683">
    <property type="entry name" value="PH-EXOC1"/>
    <property type="match status" value="1"/>
</dbReference>
<keyword evidence="10" id="KW-1185">Reference proteome</keyword>
<dbReference type="OMA" id="NQHVMSA"/>
<comment type="similarity">
    <text evidence="1">Belongs to the SEC3 family.</text>
</comment>
<dbReference type="GO" id="GO:0005546">
    <property type="term" value="F:phosphatidylinositol-4,5-bisphosphate binding"/>
    <property type="evidence" value="ECO:0007669"/>
    <property type="project" value="TreeGrafter"/>
</dbReference>
<reference evidence="8 10" key="2">
    <citation type="journal article" date="2013" name="Nature">
        <title>Insights into bilaterian evolution from three spiralian genomes.</title>
        <authorList>
            <person name="Simakov O."/>
            <person name="Marletaz F."/>
            <person name="Cho S.J."/>
            <person name="Edsinger-Gonzales E."/>
            <person name="Havlak P."/>
            <person name="Hellsten U."/>
            <person name="Kuo D.H."/>
            <person name="Larsson T."/>
            <person name="Lv J."/>
            <person name="Arendt D."/>
            <person name="Savage R."/>
            <person name="Osoegawa K."/>
            <person name="de Jong P."/>
            <person name="Grimwood J."/>
            <person name="Chapman J.A."/>
            <person name="Shapiro H."/>
            <person name="Aerts A."/>
            <person name="Otillar R.P."/>
            <person name="Terry A.Y."/>
            <person name="Boore J.L."/>
            <person name="Grigoriev I.V."/>
            <person name="Lindberg D.R."/>
            <person name="Seaver E.C."/>
            <person name="Weisblat D.A."/>
            <person name="Putnam N.H."/>
            <person name="Rokhsar D.S."/>
        </authorList>
    </citation>
    <scope>NUCLEOTIDE SEQUENCE</scope>
    <source>
        <strain evidence="8 10">I ESC-2004</strain>
    </source>
</reference>
<dbReference type="GO" id="GO:0005886">
    <property type="term" value="C:plasma membrane"/>
    <property type="evidence" value="ECO:0007669"/>
    <property type="project" value="TreeGrafter"/>
</dbReference>
<dbReference type="Pfam" id="PF09763">
    <property type="entry name" value="Sec3_CC"/>
    <property type="match status" value="1"/>
</dbReference>
<evidence type="ECO:0000256" key="3">
    <source>
        <dbReference type="ARBA" id="ARBA00022483"/>
    </source>
</evidence>
<dbReference type="InterPro" id="IPR048628">
    <property type="entry name" value="Sec3_C"/>
</dbReference>
<feature type="region of interest" description="Disordered" evidence="6">
    <location>
        <begin position="442"/>
        <end position="484"/>
    </location>
</feature>
<evidence type="ECO:0000313" key="8">
    <source>
        <dbReference type="EMBL" id="ELT89930.1"/>
    </source>
</evidence>
<evidence type="ECO:0000256" key="6">
    <source>
        <dbReference type="SAM" id="MobiDB-lite"/>
    </source>
</evidence>
<dbReference type="HOGENOM" id="CLU_015381_1_0_1"/>
<dbReference type="Gene3D" id="2.30.29.90">
    <property type="match status" value="1"/>
</dbReference>
<feature type="coiled-coil region" evidence="5">
    <location>
        <begin position="226"/>
        <end position="260"/>
    </location>
</feature>
<dbReference type="GO" id="GO:0006887">
    <property type="term" value="P:exocytosis"/>
    <property type="evidence" value="ECO:0007669"/>
    <property type="project" value="UniProtKB-KW"/>
</dbReference>
<dbReference type="STRING" id="283909.R7T8G9"/>
<feature type="domain" description="Exocyst complex component Sec3 PIP2-binding N-terminal" evidence="7">
    <location>
        <begin position="31"/>
        <end position="121"/>
    </location>
</feature>
<dbReference type="EMBL" id="AMQN01014637">
    <property type="status" value="NOT_ANNOTATED_CDS"/>
    <property type="molecule type" value="Genomic_DNA"/>
</dbReference>
<protein>
    <recommendedName>
        <fullName evidence="7">Exocyst complex component Sec3 PIP2-binding N-terminal domain-containing protein</fullName>
    </recommendedName>
</protein>
<dbReference type="EMBL" id="KB311121">
    <property type="protein sequence ID" value="ELT89930.1"/>
    <property type="molecule type" value="Genomic_DNA"/>
</dbReference>
<keyword evidence="2" id="KW-0813">Transport</keyword>
<gene>
    <name evidence="8" type="ORF">CAPTEDRAFT_229168</name>
</gene>
<dbReference type="GO" id="GO:0000145">
    <property type="term" value="C:exocyst"/>
    <property type="evidence" value="ECO:0007669"/>
    <property type="project" value="InterPro"/>
</dbReference>
<dbReference type="PANTHER" id="PTHR16092:SF14">
    <property type="entry name" value="EXOCYST COMPLEX COMPONENT 1 ISOFORM X1"/>
    <property type="match status" value="1"/>
</dbReference>
<dbReference type="GO" id="GO:0006893">
    <property type="term" value="P:Golgi to plasma membrane transport"/>
    <property type="evidence" value="ECO:0007669"/>
    <property type="project" value="TreeGrafter"/>
</dbReference>
<accession>R7T8G9</accession>
<sequence length="874" mass="99942">MTAIKHMLQREVFLPSEERLVAVVHVTKPGKKKKESYLCAAVTTEKPIQALVVQVKKSEKENFKKKFSWGLRQLKVLDAKYQSKDTPEFDLHFEKVYKWQCSSIAEKKAFISCLFKLSQRYLVQKPEFNNIPPGLIEDPNQVPGGESTSGQVDDITALGADTENWQALSTKEEEDMDVLMTKCDYAISNAEAFTEELTNQLSMLDGANIHSIMESEEQVLELMVLLDQGLQEAMKIEEKLDEYETKLQSVKELMDVMKDKDSIIQIRNRNLTKLHDDLDGLISQMDLDHNHMRALLDAELTSATGVAECTAAAQELQKCMAAEIHPSLMRMVAVQEQQKRFAKLKTAFSKRLAHHLNNLFIHQGNEMGGTLTLYARELRLPQHMSSHRDLLPYADLMHWLKVVDPESFEKLRKVYMSSLRKLYDHEVREFFENAKQKLGMTKFDRKGSLIPPQKGQSGSSSSLNKASEGKGLRSGSFDTDSQHGSELDLSGRVKFDQMFELLLSELAPWCLAEQDFSVRFFNLDSDSQEMDTLATSLTLTPVKGSPQRPTTAKQRKINEDIRKMMGELFPSLETELTNFVAFGISIDNFNSLYMLVRMGNHVINAEDTGSFLSKTFGTCLVQIKRNFDKFIQTQIGSIQESRLSKKSKVGIIPFVHSFEDFAHQAENIFKNTSRRTDLDKAYARLVSTIFSEINRLAAESMKTPREVVLFENYHHIHAVLSRLKISCLDAHKKEAKQRYQEHLLSYVVSCLGRPMEKLHTFFEGIEAKVASGVKEEEVGYQLAFSKQELRKVLREYPGKEVKRGLDHLIKKIEKQLCDEENLLQVVWHSMQEEFLKQYSQYETMISKCYPGSGIKMEFTISDLLAYFSDIAQSH</sequence>
<evidence type="ECO:0000256" key="5">
    <source>
        <dbReference type="SAM" id="Coils"/>
    </source>
</evidence>
<feature type="compositionally biased region" description="Low complexity" evidence="6">
    <location>
        <begin position="454"/>
        <end position="466"/>
    </location>
</feature>
<dbReference type="InterPro" id="IPR028258">
    <property type="entry name" value="Sec3-PIP2_bind"/>
</dbReference>
<dbReference type="Pfam" id="PF15277">
    <property type="entry name" value="Sec3-PIP2_bind"/>
    <property type="match status" value="1"/>
</dbReference>
<dbReference type="Pfam" id="PF20654">
    <property type="entry name" value="Sec3_C-term"/>
    <property type="match status" value="1"/>
</dbReference>
<dbReference type="EnsemblMetazoa" id="CapteT229168">
    <property type="protein sequence ID" value="CapteP229168"/>
    <property type="gene ID" value="CapteG229168"/>
</dbReference>
<evidence type="ECO:0000256" key="1">
    <source>
        <dbReference type="ARBA" id="ARBA00006518"/>
    </source>
</evidence>
<dbReference type="AlphaFoldDB" id="R7T8G9"/>